<dbReference type="Gene3D" id="1.20.1440.230">
    <property type="entry name" value="NADH-ubiquinone oxidoreductase 51kDa subunit, iron-sulphur binding domain"/>
    <property type="match status" value="1"/>
</dbReference>
<gene>
    <name evidence="8" type="ORF">GCM10007359_15830</name>
</gene>
<dbReference type="SUPFAM" id="SSF140490">
    <property type="entry name" value="Nqo1C-terminal domain-like"/>
    <property type="match status" value="1"/>
</dbReference>
<keyword evidence="4" id="KW-0408">Iron</keyword>
<keyword evidence="3" id="KW-0479">Metal-binding</keyword>
<dbReference type="RefSeq" id="WP_188359845.1">
    <property type="nucleotide sequence ID" value="NZ_BMDC01000003.1"/>
</dbReference>
<dbReference type="GO" id="GO:0051539">
    <property type="term" value="F:4 iron, 4 sulfur cluster binding"/>
    <property type="evidence" value="ECO:0007669"/>
    <property type="project" value="UniProtKB-KW"/>
</dbReference>
<keyword evidence="9" id="KW-1185">Reference proteome</keyword>
<comment type="caution">
    <text evidence="8">The sequence shown here is derived from an EMBL/GenBank/DDBJ whole genome shotgun (WGS) entry which is preliminary data.</text>
</comment>
<evidence type="ECO:0000313" key="8">
    <source>
        <dbReference type="EMBL" id="GGH63992.1"/>
    </source>
</evidence>
<keyword evidence="5" id="KW-0411">Iron-sulfur</keyword>
<evidence type="ECO:0000259" key="6">
    <source>
        <dbReference type="Pfam" id="PF01512"/>
    </source>
</evidence>
<evidence type="ECO:0000256" key="1">
    <source>
        <dbReference type="ARBA" id="ARBA00007523"/>
    </source>
</evidence>
<evidence type="ECO:0000256" key="4">
    <source>
        <dbReference type="ARBA" id="ARBA00023004"/>
    </source>
</evidence>
<dbReference type="GO" id="GO:0046872">
    <property type="term" value="F:metal ion binding"/>
    <property type="evidence" value="ECO:0007669"/>
    <property type="project" value="UniProtKB-KW"/>
</dbReference>
<evidence type="ECO:0000259" key="7">
    <source>
        <dbReference type="Pfam" id="PF10589"/>
    </source>
</evidence>
<accession>A0A917IWV4</accession>
<keyword evidence="2" id="KW-0004">4Fe-4S</keyword>
<name>A0A917IWV4_9MICC</name>
<dbReference type="Pfam" id="PF10589">
    <property type="entry name" value="NADH_4Fe-4S"/>
    <property type="match status" value="1"/>
</dbReference>
<dbReference type="SUPFAM" id="SSF142019">
    <property type="entry name" value="Nqo1 FMN-binding domain-like"/>
    <property type="match status" value="1"/>
</dbReference>
<evidence type="ECO:0000256" key="3">
    <source>
        <dbReference type="ARBA" id="ARBA00022723"/>
    </source>
</evidence>
<dbReference type="InterPro" id="IPR011538">
    <property type="entry name" value="Nuo51_FMN-bd"/>
</dbReference>
<dbReference type="Pfam" id="PF01512">
    <property type="entry name" value="Complex1_51K"/>
    <property type="match status" value="1"/>
</dbReference>
<dbReference type="InterPro" id="IPR037207">
    <property type="entry name" value="Nuop51_4Fe4S-bd_sf"/>
</dbReference>
<proteinExistence type="inferred from homology"/>
<feature type="domain" description="NADH-ubiquinone oxidoreductase 51kDa subunit iron-sulphur binding" evidence="7">
    <location>
        <begin position="310"/>
        <end position="386"/>
    </location>
</feature>
<dbReference type="InterPro" id="IPR037225">
    <property type="entry name" value="Nuo51_FMN-bd_sf"/>
</dbReference>
<sequence length="400" mass="41783">MTLRLDLSTPQVFAAGYHADLAAHRATFGDFPQVPADTLLAQVQASCLDGRGGAGFSTYTKLAGTETGRKTTVIANAAEGEYLSFKDRMLLEHAPHLVLDGLLLASALVGSSRPVLYARQESMAGVAALARARGVELIQAPGTYISGEASAAARTYLQGISKPMDRTTRLNRAEPGTKNVFRAERGPILVHNVETLAQLALIARYGSDWFARKGTRLFTVHTRTGAGALVLELPHGSSTREILLKAGFTGFEIAAAPAVLTGGFSGTWVKGETLNTPLGALPGGEGSEQAIAAGTGIIYPLLQKEDPLTVAASFLNYLAAENAGQCGPCVNGLPALADAFTAATLGIPGAAAEVARLGRGVSGRGMCKHPDATARFALHTLETFTPANRPSRPPRVLQNS</sequence>
<dbReference type="PANTHER" id="PTHR43578:SF3">
    <property type="entry name" value="NADH-QUINONE OXIDOREDUCTASE SUBUNIT F"/>
    <property type="match status" value="1"/>
</dbReference>
<dbReference type="EMBL" id="BMDC01000003">
    <property type="protein sequence ID" value="GGH63992.1"/>
    <property type="molecule type" value="Genomic_DNA"/>
</dbReference>
<dbReference type="Proteomes" id="UP000600171">
    <property type="component" value="Unassembled WGS sequence"/>
</dbReference>
<dbReference type="AlphaFoldDB" id="A0A917IWV4"/>
<organism evidence="8 9">
    <name type="scientific">Rothia aerolata</name>
    <dbReference type="NCBI Taxonomy" id="1812262"/>
    <lineage>
        <taxon>Bacteria</taxon>
        <taxon>Bacillati</taxon>
        <taxon>Actinomycetota</taxon>
        <taxon>Actinomycetes</taxon>
        <taxon>Micrococcales</taxon>
        <taxon>Micrococcaceae</taxon>
        <taxon>Rothia</taxon>
    </lineage>
</organism>
<evidence type="ECO:0000313" key="9">
    <source>
        <dbReference type="Proteomes" id="UP000600171"/>
    </source>
</evidence>
<dbReference type="InterPro" id="IPR019575">
    <property type="entry name" value="Nuop51_4Fe4S-bd"/>
</dbReference>
<evidence type="ECO:0000256" key="5">
    <source>
        <dbReference type="ARBA" id="ARBA00023014"/>
    </source>
</evidence>
<feature type="domain" description="NADH-ubiquinone oxidoreductase 51kDa subunit FMN-binding" evidence="6">
    <location>
        <begin position="43"/>
        <end position="199"/>
    </location>
</feature>
<reference evidence="8 9" key="1">
    <citation type="journal article" date="2014" name="Int. J. Syst. Evol. Microbiol.">
        <title>Complete genome sequence of Corynebacterium casei LMG S-19264T (=DSM 44701T), isolated from a smear-ripened cheese.</title>
        <authorList>
            <consortium name="US DOE Joint Genome Institute (JGI-PGF)"/>
            <person name="Walter F."/>
            <person name="Albersmeier A."/>
            <person name="Kalinowski J."/>
            <person name="Ruckert C."/>
        </authorList>
    </citation>
    <scope>NUCLEOTIDE SEQUENCE [LARGE SCALE GENOMIC DNA]</scope>
    <source>
        <strain evidence="8 9">CCM 8669</strain>
    </source>
</reference>
<evidence type="ECO:0000256" key="2">
    <source>
        <dbReference type="ARBA" id="ARBA00022485"/>
    </source>
</evidence>
<protein>
    <submittedName>
        <fullName evidence="8">NADH dehydrogenase</fullName>
    </submittedName>
</protein>
<dbReference type="Gene3D" id="3.40.50.11540">
    <property type="entry name" value="NADH-ubiquinone oxidoreductase 51kDa subunit"/>
    <property type="match status" value="1"/>
</dbReference>
<dbReference type="PANTHER" id="PTHR43578">
    <property type="entry name" value="NADH-QUINONE OXIDOREDUCTASE SUBUNIT F"/>
    <property type="match status" value="1"/>
</dbReference>
<comment type="similarity">
    <text evidence="1">Belongs to the complex I 51 kDa subunit family.</text>
</comment>